<dbReference type="Proteomes" id="UP000054058">
    <property type="component" value="Unassembled WGS sequence"/>
</dbReference>
<dbReference type="Gene3D" id="3.90.1590.10">
    <property type="entry name" value="glutathione-dependent formaldehyde- activating enzyme (gfa)"/>
    <property type="match status" value="1"/>
</dbReference>
<accession>X7E8T1</accession>
<dbReference type="PANTHER" id="PTHR33337">
    <property type="entry name" value="GFA DOMAIN-CONTAINING PROTEIN"/>
    <property type="match status" value="1"/>
</dbReference>
<dbReference type="SUPFAM" id="SSF51316">
    <property type="entry name" value="Mss4-like"/>
    <property type="match status" value="1"/>
</dbReference>
<protein>
    <submittedName>
        <fullName evidence="6">Aldehyde-activating protein</fullName>
    </submittedName>
</protein>
<dbReference type="PATRIC" id="fig|1122207.3.peg.1157"/>
<comment type="caution">
    <text evidence="6">The sequence shown here is derived from an EMBL/GenBank/DDBJ whole genome shotgun (WGS) entry which is preliminary data.</text>
</comment>
<keyword evidence="4" id="KW-0456">Lyase</keyword>
<proteinExistence type="inferred from homology"/>
<evidence type="ECO:0000313" key="6">
    <source>
        <dbReference type="EMBL" id="ETX11606.1"/>
    </source>
</evidence>
<dbReference type="OrthoDB" id="9786619at2"/>
<feature type="domain" description="CENP-V/GFA" evidence="5">
    <location>
        <begin position="2"/>
        <end position="118"/>
    </location>
</feature>
<dbReference type="RefSeq" id="WP_036160004.1">
    <property type="nucleotide sequence ID" value="NZ_JAMB01000003.1"/>
</dbReference>
<dbReference type="InterPro" id="IPR011057">
    <property type="entry name" value="Mss4-like_sf"/>
</dbReference>
<dbReference type="EMBL" id="JAMB01000003">
    <property type="protein sequence ID" value="ETX11606.1"/>
    <property type="molecule type" value="Genomic_DNA"/>
</dbReference>
<dbReference type="PROSITE" id="PS51891">
    <property type="entry name" value="CENP_V_GFA"/>
    <property type="match status" value="1"/>
</dbReference>
<keyword evidence="7" id="KW-1185">Reference proteome</keyword>
<dbReference type="eggNOG" id="COG3791">
    <property type="taxonomic scope" value="Bacteria"/>
</dbReference>
<comment type="similarity">
    <text evidence="1">Belongs to the Gfa family.</text>
</comment>
<sequence>MLSGSCLCGGVQYEIQSELGNIMQCHCQNCRKANGAAFAANAGVPTKAFSLLKGEELITEYQSTPGVFRVFCQRCASPLYSRRPSMPDILRLRIGTLDTKLDKTPAFHIFVGSKAEWHNICDDLPQHEEFPTA</sequence>
<dbReference type="AlphaFoldDB" id="X7E8T1"/>
<evidence type="ECO:0000256" key="2">
    <source>
        <dbReference type="ARBA" id="ARBA00022723"/>
    </source>
</evidence>
<dbReference type="PANTHER" id="PTHR33337:SF40">
    <property type="entry name" value="CENP-V_GFA DOMAIN-CONTAINING PROTEIN-RELATED"/>
    <property type="match status" value="1"/>
</dbReference>
<keyword evidence="2" id="KW-0479">Metal-binding</keyword>
<dbReference type="GO" id="GO:0046872">
    <property type="term" value="F:metal ion binding"/>
    <property type="evidence" value="ECO:0007669"/>
    <property type="project" value="UniProtKB-KW"/>
</dbReference>
<evidence type="ECO:0000259" key="5">
    <source>
        <dbReference type="PROSITE" id="PS51891"/>
    </source>
</evidence>
<evidence type="ECO:0000256" key="1">
    <source>
        <dbReference type="ARBA" id="ARBA00005495"/>
    </source>
</evidence>
<dbReference type="InterPro" id="IPR006913">
    <property type="entry name" value="CENP-V/GFA"/>
</dbReference>
<name>X7E8T1_9GAMM</name>
<evidence type="ECO:0000313" key="7">
    <source>
        <dbReference type="Proteomes" id="UP000054058"/>
    </source>
</evidence>
<dbReference type="Pfam" id="PF04828">
    <property type="entry name" value="GFA"/>
    <property type="match status" value="1"/>
</dbReference>
<evidence type="ECO:0000256" key="3">
    <source>
        <dbReference type="ARBA" id="ARBA00022833"/>
    </source>
</evidence>
<reference evidence="6 7" key="1">
    <citation type="submission" date="2014-01" db="EMBL/GenBank/DDBJ databases">
        <title>Marinomonas ushuaiensis DSM 15871 Genome Sequencing.</title>
        <authorList>
            <person name="Lai Q."/>
            <person name="Shao Z.S."/>
        </authorList>
    </citation>
    <scope>NUCLEOTIDE SEQUENCE [LARGE SCALE GENOMIC DNA]</scope>
    <source>
        <strain evidence="6 7">DSM 15871</strain>
    </source>
</reference>
<gene>
    <name evidence="6" type="ORF">MUS1_10065</name>
</gene>
<keyword evidence="3" id="KW-0862">Zinc</keyword>
<organism evidence="6 7">
    <name type="scientific">Marinomonas ushuaiensis DSM 15871</name>
    <dbReference type="NCBI Taxonomy" id="1122207"/>
    <lineage>
        <taxon>Bacteria</taxon>
        <taxon>Pseudomonadati</taxon>
        <taxon>Pseudomonadota</taxon>
        <taxon>Gammaproteobacteria</taxon>
        <taxon>Oceanospirillales</taxon>
        <taxon>Oceanospirillaceae</taxon>
        <taxon>Marinomonas</taxon>
    </lineage>
</organism>
<evidence type="ECO:0000256" key="4">
    <source>
        <dbReference type="ARBA" id="ARBA00023239"/>
    </source>
</evidence>
<dbReference type="GO" id="GO:0016846">
    <property type="term" value="F:carbon-sulfur lyase activity"/>
    <property type="evidence" value="ECO:0007669"/>
    <property type="project" value="InterPro"/>
</dbReference>